<gene>
    <name evidence="2" type="ORF">MSPICULIGERA_LOCUS17498</name>
</gene>
<accession>A0AA36G5W3</accession>
<dbReference type="Proteomes" id="UP001177023">
    <property type="component" value="Unassembled WGS sequence"/>
</dbReference>
<comment type="caution">
    <text evidence="2">The sequence shown here is derived from an EMBL/GenBank/DDBJ whole genome shotgun (WGS) entry which is preliminary data.</text>
</comment>
<organism evidence="2 3">
    <name type="scientific">Mesorhabditis spiculigera</name>
    <dbReference type="NCBI Taxonomy" id="96644"/>
    <lineage>
        <taxon>Eukaryota</taxon>
        <taxon>Metazoa</taxon>
        <taxon>Ecdysozoa</taxon>
        <taxon>Nematoda</taxon>
        <taxon>Chromadorea</taxon>
        <taxon>Rhabditida</taxon>
        <taxon>Rhabditina</taxon>
        <taxon>Rhabditomorpha</taxon>
        <taxon>Rhabditoidea</taxon>
        <taxon>Rhabditidae</taxon>
        <taxon>Mesorhabditinae</taxon>
        <taxon>Mesorhabditis</taxon>
    </lineage>
</organism>
<keyword evidence="3" id="KW-1185">Reference proteome</keyword>
<dbReference type="AlphaFoldDB" id="A0AA36G5W3"/>
<sequence>MFAATRMNQAMTAAVIDQLGIEELHELQLVNKQFRGTARANTNAKRGRRLDTKMQISPVTTYKQADH</sequence>
<dbReference type="EMBL" id="CATQJA010002656">
    <property type="protein sequence ID" value="CAJ0579273.1"/>
    <property type="molecule type" value="Genomic_DNA"/>
</dbReference>
<name>A0AA36G5W3_9BILA</name>
<evidence type="ECO:0000313" key="3">
    <source>
        <dbReference type="Proteomes" id="UP001177023"/>
    </source>
</evidence>
<feature type="region of interest" description="Disordered" evidence="1">
    <location>
        <begin position="38"/>
        <end position="67"/>
    </location>
</feature>
<feature type="compositionally biased region" description="Polar residues" evidence="1">
    <location>
        <begin position="54"/>
        <end position="67"/>
    </location>
</feature>
<evidence type="ECO:0000313" key="2">
    <source>
        <dbReference type="EMBL" id="CAJ0579273.1"/>
    </source>
</evidence>
<reference evidence="2" key="1">
    <citation type="submission" date="2023-06" db="EMBL/GenBank/DDBJ databases">
        <authorList>
            <person name="Delattre M."/>
        </authorList>
    </citation>
    <scope>NUCLEOTIDE SEQUENCE</scope>
    <source>
        <strain evidence="2">AF72</strain>
    </source>
</reference>
<feature type="non-terminal residue" evidence="2">
    <location>
        <position position="67"/>
    </location>
</feature>
<protein>
    <submittedName>
        <fullName evidence="2">Uncharacterized protein</fullName>
    </submittedName>
</protein>
<evidence type="ECO:0000256" key="1">
    <source>
        <dbReference type="SAM" id="MobiDB-lite"/>
    </source>
</evidence>
<proteinExistence type="predicted"/>